<name>A0A916ZBE7_9BACL</name>
<dbReference type="EC" id="2.7.13.3" evidence="3"/>
<evidence type="ECO:0000313" key="18">
    <source>
        <dbReference type="Proteomes" id="UP000612456"/>
    </source>
</evidence>
<evidence type="ECO:0000256" key="8">
    <source>
        <dbReference type="ARBA" id="ARBA00022741"/>
    </source>
</evidence>
<keyword evidence="12" id="KW-0902">Two-component regulatory system</keyword>
<evidence type="ECO:0000256" key="9">
    <source>
        <dbReference type="ARBA" id="ARBA00022777"/>
    </source>
</evidence>
<comment type="catalytic activity">
    <reaction evidence="1">
        <text>ATP + protein L-histidine = ADP + protein N-phospho-L-histidine.</text>
        <dbReference type="EC" id="2.7.13.3"/>
    </reaction>
</comment>
<keyword evidence="4" id="KW-1003">Cell membrane</keyword>
<evidence type="ECO:0000259" key="15">
    <source>
        <dbReference type="PROSITE" id="PS50109"/>
    </source>
</evidence>
<evidence type="ECO:0000256" key="3">
    <source>
        <dbReference type="ARBA" id="ARBA00012438"/>
    </source>
</evidence>
<evidence type="ECO:0000256" key="5">
    <source>
        <dbReference type="ARBA" id="ARBA00022553"/>
    </source>
</evidence>
<dbReference type="Pfam" id="PF02518">
    <property type="entry name" value="HATPase_c"/>
    <property type="match status" value="1"/>
</dbReference>
<evidence type="ECO:0000256" key="12">
    <source>
        <dbReference type="ARBA" id="ARBA00023012"/>
    </source>
</evidence>
<dbReference type="InterPro" id="IPR036097">
    <property type="entry name" value="HisK_dim/P_sf"/>
</dbReference>
<dbReference type="FunFam" id="3.30.565.10:FF:000006">
    <property type="entry name" value="Sensor histidine kinase WalK"/>
    <property type="match status" value="1"/>
</dbReference>
<dbReference type="InterPro" id="IPR004358">
    <property type="entry name" value="Sig_transdc_His_kin-like_C"/>
</dbReference>
<dbReference type="CDD" id="cd00075">
    <property type="entry name" value="HATPase"/>
    <property type="match status" value="1"/>
</dbReference>
<dbReference type="RefSeq" id="WP_188996280.1">
    <property type="nucleotide sequence ID" value="NZ_BMHP01000004.1"/>
</dbReference>
<sequence length="359" mass="39704">MTVRFKIFSGMALLVILVSTAYIGTTQGYLGSLFGRYFTEGVPRDINPGQIAGFKDYVMDQMEVKAVNVTLFTAGLALVICYWLSGLMTRPLERLISVMEKVADEQLDTEIPIQRMDEYGQVSSAFNKMTRQLRKTKNSRKRLVEDVAHELRTPLSIVLTKLELVQQNTTPVNPEALLPLHDEVLRLIHLVDELRFLTSAEAGELHLQTKKSDLTSLLTDLVELIQPEAEAHGIHLFGPDREAGVDVNIDVKRIKQVFLNLVGNSLRYTPAGGDISIRISPSEDPAFVVVIVKDTGPGIPEKEIPHLFDRFYKVDKSERSGGVGLGLAITRQIVILHGGSIEVKNSADGGAEFAVQLPC</sequence>
<dbReference type="InterPro" id="IPR003660">
    <property type="entry name" value="HAMP_dom"/>
</dbReference>
<reference evidence="17" key="2">
    <citation type="submission" date="2020-09" db="EMBL/GenBank/DDBJ databases">
        <authorList>
            <person name="Sun Q."/>
            <person name="Zhou Y."/>
        </authorList>
    </citation>
    <scope>NUCLEOTIDE SEQUENCE</scope>
    <source>
        <strain evidence="17">CGMCC 1.15178</strain>
    </source>
</reference>
<dbReference type="AlphaFoldDB" id="A0A916ZBE7"/>
<keyword evidence="11 14" id="KW-1133">Transmembrane helix</keyword>
<evidence type="ECO:0000256" key="14">
    <source>
        <dbReference type="SAM" id="Phobius"/>
    </source>
</evidence>
<comment type="subcellular location">
    <subcellularLocation>
        <location evidence="2">Cell membrane</location>
        <topology evidence="2">Multi-pass membrane protein</topology>
    </subcellularLocation>
</comment>
<dbReference type="Gene3D" id="6.10.340.10">
    <property type="match status" value="1"/>
</dbReference>
<evidence type="ECO:0000259" key="16">
    <source>
        <dbReference type="PROSITE" id="PS50885"/>
    </source>
</evidence>
<dbReference type="PANTHER" id="PTHR45436">
    <property type="entry name" value="SENSOR HISTIDINE KINASE YKOH"/>
    <property type="match status" value="1"/>
</dbReference>
<dbReference type="PRINTS" id="PR00344">
    <property type="entry name" value="BCTRLSENSOR"/>
</dbReference>
<dbReference type="PANTHER" id="PTHR45436:SF5">
    <property type="entry name" value="SENSOR HISTIDINE KINASE TRCS"/>
    <property type="match status" value="1"/>
</dbReference>
<evidence type="ECO:0000256" key="6">
    <source>
        <dbReference type="ARBA" id="ARBA00022679"/>
    </source>
</evidence>
<evidence type="ECO:0000256" key="13">
    <source>
        <dbReference type="ARBA" id="ARBA00023136"/>
    </source>
</evidence>
<dbReference type="InterPro" id="IPR005467">
    <property type="entry name" value="His_kinase_dom"/>
</dbReference>
<dbReference type="Gene3D" id="1.10.287.130">
    <property type="match status" value="1"/>
</dbReference>
<protein>
    <recommendedName>
        <fullName evidence="3">histidine kinase</fullName>
        <ecNumber evidence="3">2.7.13.3</ecNumber>
    </recommendedName>
</protein>
<accession>A0A916ZBE7</accession>
<dbReference type="InterPro" id="IPR050428">
    <property type="entry name" value="TCS_sensor_his_kinase"/>
</dbReference>
<dbReference type="Proteomes" id="UP000612456">
    <property type="component" value="Unassembled WGS sequence"/>
</dbReference>
<keyword evidence="8" id="KW-0547">Nucleotide-binding</keyword>
<dbReference type="GO" id="GO:0005524">
    <property type="term" value="F:ATP binding"/>
    <property type="evidence" value="ECO:0007669"/>
    <property type="project" value="UniProtKB-KW"/>
</dbReference>
<reference evidence="17" key="1">
    <citation type="journal article" date="2014" name="Int. J. Syst. Evol. Microbiol.">
        <title>Complete genome sequence of Corynebacterium casei LMG S-19264T (=DSM 44701T), isolated from a smear-ripened cheese.</title>
        <authorList>
            <consortium name="US DOE Joint Genome Institute (JGI-PGF)"/>
            <person name="Walter F."/>
            <person name="Albersmeier A."/>
            <person name="Kalinowski J."/>
            <person name="Ruckert C."/>
        </authorList>
    </citation>
    <scope>NUCLEOTIDE SEQUENCE</scope>
    <source>
        <strain evidence="17">CGMCC 1.15178</strain>
    </source>
</reference>
<dbReference type="Gene3D" id="3.30.565.10">
    <property type="entry name" value="Histidine kinase-like ATPase, C-terminal domain"/>
    <property type="match status" value="1"/>
</dbReference>
<gene>
    <name evidence="17" type="ORF">GCM10010911_50440</name>
</gene>
<dbReference type="SUPFAM" id="SSF47384">
    <property type="entry name" value="Homodimeric domain of signal transducing histidine kinase"/>
    <property type="match status" value="1"/>
</dbReference>
<organism evidence="17 18">
    <name type="scientific">Paenibacillus nasutitermitis</name>
    <dbReference type="NCBI Taxonomy" id="1652958"/>
    <lineage>
        <taxon>Bacteria</taxon>
        <taxon>Bacillati</taxon>
        <taxon>Bacillota</taxon>
        <taxon>Bacilli</taxon>
        <taxon>Bacillales</taxon>
        <taxon>Paenibacillaceae</taxon>
        <taxon>Paenibacillus</taxon>
    </lineage>
</organism>
<dbReference type="CDD" id="cd06225">
    <property type="entry name" value="HAMP"/>
    <property type="match status" value="1"/>
</dbReference>
<evidence type="ECO:0000256" key="2">
    <source>
        <dbReference type="ARBA" id="ARBA00004651"/>
    </source>
</evidence>
<dbReference type="CDD" id="cd00082">
    <property type="entry name" value="HisKA"/>
    <property type="match status" value="1"/>
</dbReference>
<dbReference type="SMART" id="SM00387">
    <property type="entry name" value="HATPase_c"/>
    <property type="match status" value="1"/>
</dbReference>
<dbReference type="PROSITE" id="PS50109">
    <property type="entry name" value="HIS_KIN"/>
    <property type="match status" value="1"/>
</dbReference>
<comment type="caution">
    <text evidence="17">The sequence shown here is derived from an EMBL/GenBank/DDBJ whole genome shotgun (WGS) entry which is preliminary data.</text>
</comment>
<feature type="transmembrane region" description="Helical" evidence="14">
    <location>
        <begin position="66"/>
        <end position="85"/>
    </location>
</feature>
<dbReference type="EMBL" id="BMHP01000004">
    <property type="protein sequence ID" value="GGD85913.1"/>
    <property type="molecule type" value="Genomic_DNA"/>
</dbReference>
<keyword evidence="18" id="KW-1185">Reference proteome</keyword>
<feature type="domain" description="Histidine kinase" evidence="15">
    <location>
        <begin position="146"/>
        <end position="359"/>
    </location>
</feature>
<keyword evidence="13 14" id="KW-0472">Membrane</keyword>
<dbReference type="InterPro" id="IPR003661">
    <property type="entry name" value="HisK_dim/P_dom"/>
</dbReference>
<dbReference type="SMART" id="SM00304">
    <property type="entry name" value="HAMP"/>
    <property type="match status" value="1"/>
</dbReference>
<dbReference type="InterPro" id="IPR036890">
    <property type="entry name" value="HATPase_C_sf"/>
</dbReference>
<dbReference type="InterPro" id="IPR003594">
    <property type="entry name" value="HATPase_dom"/>
</dbReference>
<dbReference type="SUPFAM" id="SSF158472">
    <property type="entry name" value="HAMP domain-like"/>
    <property type="match status" value="1"/>
</dbReference>
<keyword evidence="5" id="KW-0597">Phosphoprotein</keyword>
<dbReference type="SUPFAM" id="SSF55874">
    <property type="entry name" value="ATPase domain of HSP90 chaperone/DNA topoisomerase II/histidine kinase"/>
    <property type="match status" value="1"/>
</dbReference>
<proteinExistence type="predicted"/>
<keyword evidence="6" id="KW-0808">Transferase</keyword>
<evidence type="ECO:0000256" key="7">
    <source>
        <dbReference type="ARBA" id="ARBA00022692"/>
    </source>
</evidence>
<evidence type="ECO:0000256" key="11">
    <source>
        <dbReference type="ARBA" id="ARBA00022989"/>
    </source>
</evidence>
<feature type="domain" description="HAMP" evidence="16">
    <location>
        <begin position="86"/>
        <end position="138"/>
    </location>
</feature>
<dbReference type="SMART" id="SM00388">
    <property type="entry name" value="HisKA"/>
    <property type="match status" value="1"/>
</dbReference>
<evidence type="ECO:0000256" key="10">
    <source>
        <dbReference type="ARBA" id="ARBA00022840"/>
    </source>
</evidence>
<keyword evidence="9" id="KW-0418">Kinase</keyword>
<dbReference type="GO" id="GO:0000155">
    <property type="term" value="F:phosphorelay sensor kinase activity"/>
    <property type="evidence" value="ECO:0007669"/>
    <property type="project" value="InterPro"/>
</dbReference>
<evidence type="ECO:0000256" key="4">
    <source>
        <dbReference type="ARBA" id="ARBA00022475"/>
    </source>
</evidence>
<keyword evidence="7 14" id="KW-0812">Transmembrane</keyword>
<dbReference type="Pfam" id="PF00672">
    <property type="entry name" value="HAMP"/>
    <property type="match status" value="1"/>
</dbReference>
<dbReference type="Pfam" id="PF00512">
    <property type="entry name" value="HisKA"/>
    <property type="match status" value="1"/>
</dbReference>
<evidence type="ECO:0000313" key="17">
    <source>
        <dbReference type="EMBL" id="GGD85913.1"/>
    </source>
</evidence>
<dbReference type="GO" id="GO:0005886">
    <property type="term" value="C:plasma membrane"/>
    <property type="evidence" value="ECO:0007669"/>
    <property type="project" value="UniProtKB-SubCell"/>
</dbReference>
<evidence type="ECO:0000256" key="1">
    <source>
        <dbReference type="ARBA" id="ARBA00000085"/>
    </source>
</evidence>
<dbReference type="PROSITE" id="PS50885">
    <property type="entry name" value="HAMP"/>
    <property type="match status" value="1"/>
</dbReference>
<keyword evidence="10" id="KW-0067">ATP-binding</keyword>